<evidence type="ECO:0000256" key="1">
    <source>
        <dbReference type="ARBA" id="ARBA00022603"/>
    </source>
</evidence>
<dbReference type="GO" id="GO:0008168">
    <property type="term" value="F:methyltransferase activity"/>
    <property type="evidence" value="ECO:0007669"/>
    <property type="project" value="UniProtKB-KW"/>
</dbReference>
<dbReference type="InterPro" id="IPR029063">
    <property type="entry name" value="SAM-dependent_MTases_sf"/>
</dbReference>
<dbReference type="GO" id="GO:0032259">
    <property type="term" value="P:methylation"/>
    <property type="evidence" value="ECO:0007669"/>
    <property type="project" value="UniProtKB-KW"/>
</dbReference>
<dbReference type="InterPro" id="IPR041698">
    <property type="entry name" value="Methyltransf_25"/>
</dbReference>
<evidence type="ECO:0000256" key="3">
    <source>
        <dbReference type="ARBA" id="ARBA00022691"/>
    </source>
</evidence>
<keyword evidence="2" id="KW-0808">Transferase</keyword>
<dbReference type="PANTHER" id="PTHR43464:SF19">
    <property type="entry name" value="UBIQUINONE BIOSYNTHESIS O-METHYLTRANSFERASE, MITOCHONDRIAL"/>
    <property type="match status" value="1"/>
</dbReference>
<keyword evidence="3" id="KW-0949">S-adenosyl-L-methionine</keyword>
<evidence type="ECO:0000313" key="6">
    <source>
        <dbReference type="Proteomes" id="UP000654279"/>
    </source>
</evidence>
<keyword evidence="1 5" id="KW-0489">Methyltransferase</keyword>
<dbReference type="AlphaFoldDB" id="A0A926CZK0"/>
<dbReference type="RefSeq" id="WP_249284494.1">
    <property type="nucleotide sequence ID" value="NZ_JACRSO010000001.1"/>
</dbReference>
<accession>A0A926CZK0</accession>
<keyword evidence="6" id="KW-1185">Reference proteome</keyword>
<dbReference type="Gene3D" id="3.40.50.150">
    <property type="entry name" value="Vaccinia Virus protein VP39"/>
    <property type="match status" value="1"/>
</dbReference>
<protein>
    <submittedName>
        <fullName evidence="5">Class I SAM-dependent methyltransferase</fullName>
    </submittedName>
</protein>
<dbReference type="EMBL" id="JACRSO010000001">
    <property type="protein sequence ID" value="MBC8528493.1"/>
    <property type="molecule type" value="Genomic_DNA"/>
</dbReference>
<dbReference type="Pfam" id="PF13649">
    <property type="entry name" value="Methyltransf_25"/>
    <property type="match status" value="1"/>
</dbReference>
<name>A0A926CZK0_9FIRM</name>
<reference evidence="5" key="1">
    <citation type="submission" date="2020-08" db="EMBL/GenBank/DDBJ databases">
        <title>Genome public.</title>
        <authorList>
            <person name="Liu C."/>
            <person name="Sun Q."/>
        </authorList>
    </citation>
    <scope>NUCLEOTIDE SEQUENCE</scope>
    <source>
        <strain evidence="5">NSJ-44</strain>
    </source>
</reference>
<sequence>MIKPIPDTWRALPRMAAQVSYTFLPEVYDLFSEDMDSIAWADDLISRLREAGISRGRVLDLGCGTGRISLQLARAGYDVVGIDRSEEMLRVAQERLWREGHRLPLSRQDMRSFSLHKSVDAVICACDGVNYLTDLAMVESCFARVARALRPGGLFLFDISSRYKLEKRLGNDFFGEVREEAAYLWQSSFDKARRLARMDLTLFIRGQDGRYDRGDEVHLQRAHEVEELRACLAGCGLGLLAVQEAFTRKAPRPDALRIQFTAVRQ</sequence>
<dbReference type="CDD" id="cd02440">
    <property type="entry name" value="AdoMet_MTases"/>
    <property type="match status" value="1"/>
</dbReference>
<dbReference type="Proteomes" id="UP000654279">
    <property type="component" value="Unassembled WGS sequence"/>
</dbReference>
<evidence type="ECO:0000313" key="5">
    <source>
        <dbReference type="EMBL" id="MBC8528493.1"/>
    </source>
</evidence>
<dbReference type="SUPFAM" id="SSF53335">
    <property type="entry name" value="S-adenosyl-L-methionine-dependent methyltransferases"/>
    <property type="match status" value="1"/>
</dbReference>
<gene>
    <name evidence="5" type="ORF">H8699_03460</name>
</gene>
<dbReference type="Gene3D" id="2.20.25.110">
    <property type="entry name" value="S-adenosyl-L-methionine-dependent methyltransferases"/>
    <property type="match status" value="1"/>
</dbReference>
<evidence type="ECO:0000256" key="2">
    <source>
        <dbReference type="ARBA" id="ARBA00022679"/>
    </source>
</evidence>
<proteinExistence type="predicted"/>
<evidence type="ECO:0000259" key="4">
    <source>
        <dbReference type="Pfam" id="PF13649"/>
    </source>
</evidence>
<comment type="caution">
    <text evidence="5">The sequence shown here is derived from an EMBL/GenBank/DDBJ whole genome shotgun (WGS) entry which is preliminary data.</text>
</comment>
<organism evidence="5 6">
    <name type="scientific">Luoshenia tenuis</name>
    <dbReference type="NCBI Taxonomy" id="2763654"/>
    <lineage>
        <taxon>Bacteria</taxon>
        <taxon>Bacillati</taxon>
        <taxon>Bacillota</taxon>
        <taxon>Clostridia</taxon>
        <taxon>Christensenellales</taxon>
        <taxon>Christensenellaceae</taxon>
        <taxon>Luoshenia</taxon>
    </lineage>
</organism>
<feature type="domain" description="Methyltransferase" evidence="4">
    <location>
        <begin position="58"/>
        <end position="153"/>
    </location>
</feature>
<dbReference type="PANTHER" id="PTHR43464">
    <property type="entry name" value="METHYLTRANSFERASE"/>
    <property type="match status" value="1"/>
</dbReference>